<dbReference type="AlphaFoldDB" id="A0A8C8T015"/>
<keyword evidence="5" id="KW-0159">Chromosome partition</keyword>
<evidence type="ECO:0000313" key="11">
    <source>
        <dbReference type="Ensembl" id="ENSPCEP00000027026.1"/>
    </source>
</evidence>
<feature type="compositionally biased region" description="Polar residues" evidence="9">
    <location>
        <begin position="741"/>
        <end position="757"/>
    </location>
</feature>
<feature type="region of interest" description="Disordered" evidence="9">
    <location>
        <begin position="740"/>
        <end position="762"/>
    </location>
</feature>
<dbReference type="GO" id="GO:0045132">
    <property type="term" value="P:meiotic chromosome segregation"/>
    <property type="evidence" value="ECO:0007669"/>
    <property type="project" value="InterPro"/>
</dbReference>
<evidence type="ECO:0000256" key="5">
    <source>
        <dbReference type="ARBA" id="ARBA00022829"/>
    </source>
</evidence>
<feature type="region of interest" description="Disordered" evidence="9">
    <location>
        <begin position="887"/>
        <end position="1024"/>
    </location>
</feature>
<dbReference type="GO" id="GO:0051301">
    <property type="term" value="P:cell division"/>
    <property type="evidence" value="ECO:0007669"/>
    <property type="project" value="UniProtKB-KW"/>
</dbReference>
<protein>
    <recommendedName>
        <fullName evidence="10">Shugoshin C-terminal domain-containing protein</fullName>
    </recommendedName>
</protein>
<evidence type="ECO:0000256" key="4">
    <source>
        <dbReference type="ARBA" id="ARBA00022618"/>
    </source>
</evidence>
<evidence type="ECO:0000256" key="6">
    <source>
        <dbReference type="ARBA" id="ARBA00023054"/>
    </source>
</evidence>
<evidence type="ECO:0000256" key="1">
    <source>
        <dbReference type="ARBA" id="ARBA00004584"/>
    </source>
</evidence>
<feature type="compositionally biased region" description="Basic and acidic residues" evidence="9">
    <location>
        <begin position="451"/>
        <end position="467"/>
    </location>
</feature>
<dbReference type="InterPro" id="IPR038889">
    <property type="entry name" value="Shugoshin1/2"/>
</dbReference>
<dbReference type="GO" id="GO:0000776">
    <property type="term" value="C:kinetochore"/>
    <property type="evidence" value="ECO:0007669"/>
    <property type="project" value="TreeGrafter"/>
</dbReference>
<evidence type="ECO:0000256" key="2">
    <source>
        <dbReference type="ARBA" id="ARBA00010845"/>
    </source>
</evidence>
<keyword evidence="8" id="KW-0137">Centromere</keyword>
<feature type="compositionally biased region" description="Polar residues" evidence="9">
    <location>
        <begin position="221"/>
        <end position="232"/>
    </location>
</feature>
<feature type="region of interest" description="Disordered" evidence="9">
    <location>
        <begin position="437"/>
        <end position="486"/>
    </location>
</feature>
<reference evidence="11" key="2">
    <citation type="submission" date="2025-09" db="UniProtKB">
        <authorList>
            <consortium name="Ensembl"/>
        </authorList>
    </citation>
    <scope>IDENTIFICATION</scope>
</reference>
<feature type="compositionally biased region" description="Basic and acidic residues" evidence="9">
    <location>
        <begin position="1007"/>
        <end position="1024"/>
    </location>
</feature>
<keyword evidence="3" id="KW-0158">Chromosome</keyword>
<reference evidence="11" key="1">
    <citation type="submission" date="2025-08" db="UniProtKB">
        <authorList>
            <consortium name="Ensembl"/>
        </authorList>
    </citation>
    <scope>IDENTIFICATION</scope>
</reference>
<feature type="compositionally biased region" description="Polar residues" evidence="9">
    <location>
        <begin position="265"/>
        <end position="282"/>
    </location>
</feature>
<dbReference type="PANTHER" id="PTHR21577">
    <property type="entry name" value="SHUGOSHIN"/>
    <property type="match status" value="1"/>
</dbReference>
<evidence type="ECO:0000256" key="3">
    <source>
        <dbReference type="ARBA" id="ARBA00022454"/>
    </source>
</evidence>
<evidence type="ECO:0000256" key="7">
    <source>
        <dbReference type="ARBA" id="ARBA00023306"/>
    </source>
</evidence>
<comment type="similarity">
    <text evidence="2">Belongs to the shugoshin family.</text>
</comment>
<keyword evidence="12" id="KW-1185">Reference proteome</keyword>
<evidence type="ECO:0000313" key="12">
    <source>
        <dbReference type="Proteomes" id="UP000694393"/>
    </source>
</evidence>
<feature type="region of interest" description="Disordered" evidence="9">
    <location>
        <begin position="634"/>
        <end position="670"/>
    </location>
</feature>
<evidence type="ECO:0000259" key="10">
    <source>
        <dbReference type="Pfam" id="PF07557"/>
    </source>
</evidence>
<dbReference type="PANTHER" id="PTHR21577:SF3">
    <property type="entry name" value="SHUGOSHIN 1-RELATED"/>
    <property type="match status" value="1"/>
</dbReference>
<feature type="compositionally biased region" description="Low complexity" evidence="9">
    <location>
        <begin position="948"/>
        <end position="957"/>
    </location>
</feature>
<name>A0A8C8T015_9SAUR</name>
<feature type="compositionally biased region" description="Polar residues" evidence="9">
    <location>
        <begin position="554"/>
        <end position="582"/>
    </location>
</feature>
<dbReference type="GO" id="GO:0005634">
    <property type="term" value="C:nucleus"/>
    <property type="evidence" value="ECO:0007669"/>
    <property type="project" value="InterPro"/>
</dbReference>
<sequence>MQGTSAMASQEAVETSFFSLSGVRERMKEKKNSALKTAKLNASLASKIKTKIINNSSTVKVSLKRNNKALALALSAEKANTQRLIFEKMLLQKEVEQCHFQNATLRQRLYFLNKTLKQLEAFLNDNLLTAIKMSRPSEYRSSSLPLSDGQKNSIVEGNWTDNITDAQLGVSPLVRMTAMPMRVPLYEVDDGERQQGGSSAAVQNPLQLQMSVPELRAKCTTSALSQEPSPSWLTEEPLASCEENGERLSGGGEPEPAFDSRVTFGESSSCIPQSSKSLPTSALGNSLSLPQCDEIARPCSDSLLQSQGYITERKKRITVFMTSTPSSSVDFNLDISSNRTSKWSIGGDSCACKTTVPVKSNSLNLLELPLERDSNPKRESSDKGHPCDLLQPEEAVCTAEVDHNFTRVAEFVTLDVKSQSNSQAKAAENVILKKVGAGKKRRGAIKSHLKSSSDAHQEEESPPDTKKVSKAKGLSGSKSEAHKPMWQTHRDALEEVLLQKNSSCAVGQNPQQQDKAKDDRRMHMLNLGQSNKVKKRDLLEQKINGESFPERLTSMGSQFQSPRSVSLSNKAPLSDCAPQSSPGLEKHISRIPVLWQDLQGANVKCTKQKANRKTVTISKADACSEENVQSSTKMPEVEVGRAECQAKKERKSKRKTSKENNCNPPRIEVETSGPCVDVQSVDKWNNKDSSSSTKPSTKTYALSFSDVTGSSVSVQPGLQGGEVMSSKCVPENKVNKIPKAQRTSAVQRNKKPSSSPTEKVLDKVHSNVTSLQEEVNSRQKIKRKTYVVNPPATHPKDRASVVSGDVANSAPKQDGLVEQNLLLLTVFKTEPDSYLESLVSDPIVTNSVVGRPGLTDLSPVAHSEAFPFSPCHMNLPRLELLTAADRRIPENPPAPPKSAAIFQESDTKQTSGGSYGRKKGKVSSKEPGQSAASPGSENKALQDLTNASFLSSIGSEESSARPTRRRRDPACYAEPKLNSKLRRGDPFTNTEFLHSPVYKTKRKKVTKEKETSKRVKQEEKCLHE</sequence>
<comment type="subcellular location">
    <subcellularLocation>
        <location evidence="1">Chromosome</location>
        <location evidence="1">Centromere</location>
    </subcellularLocation>
</comment>
<dbReference type="Proteomes" id="UP000694393">
    <property type="component" value="Unplaced"/>
</dbReference>
<feature type="compositionally biased region" description="Polar residues" evidence="9">
    <location>
        <begin position="926"/>
        <end position="936"/>
    </location>
</feature>
<dbReference type="GO" id="GO:0051177">
    <property type="term" value="P:meiotic sister chromatid cohesion"/>
    <property type="evidence" value="ECO:0007669"/>
    <property type="project" value="TreeGrafter"/>
</dbReference>
<organism evidence="11 12">
    <name type="scientific">Pelusios castaneus</name>
    <name type="common">West African mud turtle</name>
    <dbReference type="NCBI Taxonomy" id="367368"/>
    <lineage>
        <taxon>Eukaryota</taxon>
        <taxon>Metazoa</taxon>
        <taxon>Chordata</taxon>
        <taxon>Craniata</taxon>
        <taxon>Vertebrata</taxon>
        <taxon>Euteleostomi</taxon>
        <taxon>Archelosauria</taxon>
        <taxon>Testudinata</taxon>
        <taxon>Testudines</taxon>
        <taxon>Pleurodira</taxon>
        <taxon>Pelomedusidae</taxon>
        <taxon>Pelusios</taxon>
    </lineage>
</organism>
<keyword evidence="4" id="KW-0132">Cell division</keyword>
<feature type="compositionally biased region" description="Basic and acidic residues" evidence="9">
    <location>
        <begin position="635"/>
        <end position="647"/>
    </location>
</feature>
<evidence type="ECO:0000256" key="8">
    <source>
        <dbReference type="ARBA" id="ARBA00023328"/>
    </source>
</evidence>
<keyword evidence="7" id="KW-0131">Cell cycle</keyword>
<evidence type="ECO:0000256" key="9">
    <source>
        <dbReference type="SAM" id="MobiDB-lite"/>
    </source>
</evidence>
<dbReference type="Ensembl" id="ENSPCET00000027931.1">
    <property type="protein sequence ID" value="ENSPCEP00000027026.1"/>
    <property type="gene ID" value="ENSPCEG00000020200.1"/>
</dbReference>
<feature type="compositionally biased region" description="Basic residues" evidence="9">
    <location>
        <begin position="437"/>
        <end position="449"/>
    </location>
</feature>
<dbReference type="InterPro" id="IPR011515">
    <property type="entry name" value="Shugoshin_C"/>
</dbReference>
<proteinExistence type="inferred from homology"/>
<feature type="region of interest" description="Disordered" evidence="9">
    <location>
        <begin position="552"/>
        <end position="584"/>
    </location>
</feature>
<keyword evidence="6" id="KW-0175">Coiled coil</keyword>
<dbReference type="Pfam" id="PF07557">
    <property type="entry name" value="Shugoshin_C"/>
    <property type="match status" value="1"/>
</dbReference>
<feature type="domain" description="Shugoshin C-terminal" evidence="10">
    <location>
        <begin position="960"/>
        <end position="983"/>
    </location>
</feature>
<accession>A0A8C8T015</accession>
<feature type="region of interest" description="Disordered" evidence="9">
    <location>
        <begin position="221"/>
        <end position="282"/>
    </location>
</feature>